<dbReference type="SUPFAM" id="SSF52172">
    <property type="entry name" value="CheY-like"/>
    <property type="match status" value="1"/>
</dbReference>
<organism evidence="7 8">
    <name type="scientific">Turicimonas muris</name>
    <dbReference type="NCBI Taxonomy" id="1796652"/>
    <lineage>
        <taxon>Bacteria</taxon>
        <taxon>Pseudomonadati</taxon>
        <taxon>Pseudomonadota</taxon>
        <taxon>Betaproteobacteria</taxon>
        <taxon>Burkholderiales</taxon>
        <taxon>Sutterellaceae</taxon>
        <taxon>Turicimonas</taxon>
    </lineage>
</organism>
<dbReference type="GO" id="GO:0000160">
    <property type="term" value="P:phosphorelay signal transduction system"/>
    <property type="evidence" value="ECO:0007669"/>
    <property type="project" value="InterPro"/>
</dbReference>
<name>A0A227KPZ6_9BURK</name>
<dbReference type="InterPro" id="IPR001789">
    <property type="entry name" value="Sig_transdc_resp-reg_receiver"/>
</dbReference>
<gene>
    <name evidence="7" type="ORF">ADH67_04345</name>
</gene>
<dbReference type="GeneID" id="78362351"/>
<dbReference type="PANTHER" id="PTHR44688:SF16">
    <property type="entry name" value="DNA-BINDING TRANSCRIPTIONAL ACTIVATOR DEVR_DOSR"/>
    <property type="match status" value="1"/>
</dbReference>
<keyword evidence="8" id="KW-1185">Reference proteome</keyword>
<dbReference type="GO" id="GO:0006355">
    <property type="term" value="P:regulation of DNA-templated transcription"/>
    <property type="evidence" value="ECO:0007669"/>
    <property type="project" value="InterPro"/>
</dbReference>
<evidence type="ECO:0000256" key="2">
    <source>
        <dbReference type="ARBA" id="ARBA00023125"/>
    </source>
</evidence>
<dbReference type="Pfam" id="PF00072">
    <property type="entry name" value="Response_reg"/>
    <property type="match status" value="1"/>
</dbReference>
<evidence type="ECO:0000313" key="7">
    <source>
        <dbReference type="EMBL" id="OXE50229.1"/>
    </source>
</evidence>
<dbReference type="EMBL" id="NHMP01000002">
    <property type="protein sequence ID" value="OXE50229.1"/>
    <property type="molecule type" value="Genomic_DNA"/>
</dbReference>
<dbReference type="PROSITE" id="PS50043">
    <property type="entry name" value="HTH_LUXR_2"/>
    <property type="match status" value="1"/>
</dbReference>
<keyword evidence="4" id="KW-0597">Phosphoprotein</keyword>
<evidence type="ECO:0000259" key="5">
    <source>
        <dbReference type="PROSITE" id="PS50043"/>
    </source>
</evidence>
<dbReference type="Gene3D" id="1.10.10.10">
    <property type="entry name" value="Winged helix-like DNA-binding domain superfamily/Winged helix DNA-binding domain"/>
    <property type="match status" value="1"/>
</dbReference>
<dbReference type="SUPFAM" id="SSF46894">
    <property type="entry name" value="C-terminal effector domain of the bipartite response regulators"/>
    <property type="match status" value="1"/>
</dbReference>
<dbReference type="SMART" id="SM00421">
    <property type="entry name" value="HTH_LUXR"/>
    <property type="match status" value="1"/>
</dbReference>
<evidence type="ECO:0000259" key="6">
    <source>
        <dbReference type="PROSITE" id="PS50110"/>
    </source>
</evidence>
<dbReference type="GO" id="GO:0003677">
    <property type="term" value="F:DNA binding"/>
    <property type="evidence" value="ECO:0007669"/>
    <property type="project" value="UniProtKB-KW"/>
</dbReference>
<dbReference type="AlphaFoldDB" id="A0A227KPZ6"/>
<dbReference type="InterPro" id="IPR011006">
    <property type="entry name" value="CheY-like_superfamily"/>
</dbReference>
<feature type="domain" description="HTH luxR-type" evidence="5">
    <location>
        <begin position="138"/>
        <end position="203"/>
    </location>
</feature>
<dbReference type="Pfam" id="PF00196">
    <property type="entry name" value="GerE"/>
    <property type="match status" value="1"/>
</dbReference>
<protein>
    <submittedName>
        <fullName evidence="7">DNA-binding response regulator</fullName>
    </submittedName>
</protein>
<dbReference type="PROSITE" id="PS00622">
    <property type="entry name" value="HTH_LUXR_1"/>
    <property type="match status" value="1"/>
</dbReference>
<dbReference type="PROSITE" id="PS50110">
    <property type="entry name" value="RESPONSE_REGULATORY"/>
    <property type="match status" value="1"/>
</dbReference>
<proteinExistence type="predicted"/>
<dbReference type="InterPro" id="IPR016032">
    <property type="entry name" value="Sig_transdc_resp-reg_C-effctor"/>
</dbReference>
<dbReference type="SMART" id="SM00448">
    <property type="entry name" value="REC"/>
    <property type="match status" value="1"/>
</dbReference>
<evidence type="ECO:0000313" key="8">
    <source>
        <dbReference type="Proteomes" id="UP000214610"/>
    </source>
</evidence>
<dbReference type="RefSeq" id="WP_066594554.1">
    <property type="nucleotide sequence ID" value="NZ_CAJTBZ010000027.1"/>
</dbReference>
<dbReference type="PRINTS" id="PR00038">
    <property type="entry name" value="HTHLUXR"/>
</dbReference>
<sequence length="212" mass="23810">MAQSSKTLIRVVDDDIDLLNSVAFLLECEGYECSIYSSAATFLRADVPSRPGCLILDEQMPEMTGQELLSELNRREYMLPVIFLTAHGDIDMAVRTMIDGAVDFQQKPLLPEKLLCSVARAVQIDLDRRGGAVDLKDEILMFNKLTPREEKVCRLVADGLINKQIGERLGISKRTVDHIRSSALSKLPFKTAMQLASFFNRIDAFKERQRSG</sequence>
<reference evidence="8" key="1">
    <citation type="submission" date="2017-05" db="EMBL/GenBank/DDBJ databases">
        <title>Improved OligoMM genomes.</title>
        <authorList>
            <person name="Garzetti D."/>
        </authorList>
    </citation>
    <scope>NUCLEOTIDE SEQUENCE [LARGE SCALE GENOMIC DNA]</scope>
    <source>
        <strain evidence="8">YL45</strain>
    </source>
</reference>
<dbReference type="Proteomes" id="UP000214610">
    <property type="component" value="Unassembled WGS sequence"/>
</dbReference>
<accession>A0A227KPZ6</accession>
<evidence type="ECO:0000256" key="3">
    <source>
        <dbReference type="ARBA" id="ARBA00023163"/>
    </source>
</evidence>
<dbReference type="Gene3D" id="3.40.50.2300">
    <property type="match status" value="1"/>
</dbReference>
<dbReference type="InterPro" id="IPR036388">
    <property type="entry name" value="WH-like_DNA-bd_sf"/>
</dbReference>
<dbReference type="InterPro" id="IPR000792">
    <property type="entry name" value="Tscrpt_reg_LuxR_C"/>
</dbReference>
<evidence type="ECO:0000256" key="1">
    <source>
        <dbReference type="ARBA" id="ARBA00023015"/>
    </source>
</evidence>
<feature type="modified residue" description="4-aspartylphosphate" evidence="4">
    <location>
        <position position="57"/>
    </location>
</feature>
<evidence type="ECO:0000256" key="4">
    <source>
        <dbReference type="PROSITE-ProRule" id="PRU00169"/>
    </source>
</evidence>
<dbReference type="PANTHER" id="PTHR44688">
    <property type="entry name" value="DNA-BINDING TRANSCRIPTIONAL ACTIVATOR DEVR_DOSR"/>
    <property type="match status" value="1"/>
</dbReference>
<keyword evidence="3" id="KW-0804">Transcription</keyword>
<keyword evidence="1" id="KW-0805">Transcription regulation</keyword>
<keyword evidence="2 7" id="KW-0238">DNA-binding</keyword>
<comment type="caution">
    <text evidence="7">The sequence shown here is derived from an EMBL/GenBank/DDBJ whole genome shotgun (WGS) entry which is preliminary data.</text>
</comment>
<feature type="domain" description="Response regulatory" evidence="6">
    <location>
        <begin position="8"/>
        <end position="122"/>
    </location>
</feature>
<dbReference type="CDD" id="cd06170">
    <property type="entry name" value="LuxR_C_like"/>
    <property type="match status" value="1"/>
</dbReference>